<proteinExistence type="predicted"/>
<dbReference type="AlphaFoldDB" id="A0A199VNN5"/>
<evidence type="ECO:0000313" key="1">
    <source>
        <dbReference type="EMBL" id="OAY78664.1"/>
    </source>
</evidence>
<organism evidence="1 2">
    <name type="scientific">Ananas comosus</name>
    <name type="common">Pineapple</name>
    <name type="synonym">Ananas ananas</name>
    <dbReference type="NCBI Taxonomy" id="4615"/>
    <lineage>
        <taxon>Eukaryota</taxon>
        <taxon>Viridiplantae</taxon>
        <taxon>Streptophyta</taxon>
        <taxon>Embryophyta</taxon>
        <taxon>Tracheophyta</taxon>
        <taxon>Spermatophyta</taxon>
        <taxon>Magnoliopsida</taxon>
        <taxon>Liliopsida</taxon>
        <taxon>Poales</taxon>
        <taxon>Bromeliaceae</taxon>
        <taxon>Bromelioideae</taxon>
        <taxon>Ananas</taxon>
    </lineage>
</organism>
<protein>
    <submittedName>
        <fullName evidence="1">PsbP domain-containing protein 5, chloroplastic</fullName>
    </submittedName>
</protein>
<evidence type="ECO:0000313" key="2">
    <source>
        <dbReference type="Proteomes" id="UP000092600"/>
    </source>
</evidence>
<dbReference type="STRING" id="4615.A0A199VNN5"/>
<dbReference type="EMBL" id="LSRQ01001229">
    <property type="protein sequence ID" value="OAY78664.1"/>
    <property type="molecule type" value="Genomic_DNA"/>
</dbReference>
<accession>A0A199VNN5</accession>
<comment type="caution">
    <text evidence="1">The sequence shown here is derived from an EMBL/GenBank/DDBJ whole genome shotgun (WGS) entry which is preliminary data.</text>
</comment>
<reference evidence="1 2" key="1">
    <citation type="journal article" date="2016" name="DNA Res.">
        <title>The draft genome of MD-2 pineapple using hybrid error correction of long reads.</title>
        <authorList>
            <person name="Redwan R.M."/>
            <person name="Saidin A."/>
            <person name="Kumar S.V."/>
        </authorList>
    </citation>
    <scope>NUCLEOTIDE SEQUENCE [LARGE SCALE GENOMIC DNA]</scope>
    <source>
        <strain evidence="2">cv. MD2</strain>
        <tissue evidence="1">Leaf</tissue>
    </source>
</reference>
<gene>
    <name evidence="1" type="ORF">ACMD2_20303</name>
</gene>
<name>A0A199VNN5_ANACO</name>
<feature type="non-terminal residue" evidence="1">
    <location>
        <position position="1"/>
    </location>
</feature>
<dbReference type="Proteomes" id="UP000092600">
    <property type="component" value="Unassembled WGS sequence"/>
</dbReference>
<sequence>NKNKNKNKNKKMPASGEIPSRCFFVLFRAYFNNDELTEEKGSRVCEEIGSELLCIRASDELKLHAVVELDEDVKMALLLDDINAYSFLVSPESRKILICCTLSPDARQRIVSERVDMINNLVISVSVGPLNSRFLTSNDKVLESKRCC</sequence>